<dbReference type="InterPro" id="IPR010998">
    <property type="entry name" value="Integrase_recombinase_N"/>
</dbReference>
<dbReference type="Pfam" id="PF00589">
    <property type="entry name" value="Phage_integrase"/>
    <property type="match status" value="1"/>
</dbReference>
<dbReference type="PANTHER" id="PTHR30629">
    <property type="entry name" value="PROPHAGE INTEGRASE"/>
    <property type="match status" value="1"/>
</dbReference>
<evidence type="ECO:0000256" key="3">
    <source>
        <dbReference type="ARBA" id="ARBA00023125"/>
    </source>
</evidence>
<dbReference type="Gene3D" id="1.10.443.10">
    <property type="entry name" value="Intergrase catalytic core"/>
    <property type="match status" value="1"/>
</dbReference>
<dbReference type="Gene3D" id="3.30.160.390">
    <property type="entry name" value="Integrase, DNA-binding domain"/>
    <property type="match status" value="1"/>
</dbReference>
<dbReference type="GO" id="GO:0006310">
    <property type="term" value="P:DNA recombination"/>
    <property type="evidence" value="ECO:0007669"/>
    <property type="project" value="UniProtKB-KW"/>
</dbReference>
<dbReference type="InterPro" id="IPR025166">
    <property type="entry name" value="Integrase_DNA_bind_dom"/>
</dbReference>
<dbReference type="Pfam" id="PF13356">
    <property type="entry name" value="Arm-DNA-bind_3"/>
    <property type="match status" value="1"/>
</dbReference>
<dbReference type="PROSITE" id="PS51898">
    <property type="entry name" value="TYR_RECOMBINASE"/>
    <property type="match status" value="1"/>
</dbReference>
<organism evidence="6 7">
    <name type="scientific">Oligella urethralis</name>
    <dbReference type="NCBI Taxonomy" id="90245"/>
    <lineage>
        <taxon>Bacteria</taxon>
        <taxon>Pseudomonadati</taxon>
        <taxon>Pseudomonadota</taxon>
        <taxon>Betaproteobacteria</taxon>
        <taxon>Burkholderiales</taxon>
        <taxon>Alcaligenaceae</taxon>
        <taxon>Oligella</taxon>
    </lineage>
</organism>
<evidence type="ECO:0000313" key="7">
    <source>
        <dbReference type="Proteomes" id="UP000250242"/>
    </source>
</evidence>
<evidence type="ECO:0000313" key="6">
    <source>
        <dbReference type="EMBL" id="SPY08085.1"/>
    </source>
</evidence>
<dbReference type="RefSeq" id="WP_070469783.1">
    <property type="nucleotide sequence ID" value="NZ_UATH01000001.1"/>
</dbReference>
<dbReference type="InterPro" id="IPR038488">
    <property type="entry name" value="Integrase_DNA-bd_sf"/>
</dbReference>
<proteinExistence type="inferred from homology"/>
<accession>A0A2X1WMX6</accession>
<reference evidence="6 7" key="1">
    <citation type="submission" date="2018-06" db="EMBL/GenBank/DDBJ databases">
        <authorList>
            <consortium name="Pathogen Informatics"/>
            <person name="Doyle S."/>
        </authorList>
    </citation>
    <scope>NUCLEOTIDE SEQUENCE [LARGE SCALE GENOMIC DNA]</scope>
    <source>
        <strain evidence="6 7">NCTC11009</strain>
    </source>
</reference>
<name>A0A2X1WMX6_9BURK</name>
<dbReference type="InterPro" id="IPR013762">
    <property type="entry name" value="Integrase-like_cat_sf"/>
</dbReference>
<dbReference type="SUPFAM" id="SSF56349">
    <property type="entry name" value="DNA breaking-rejoining enzymes"/>
    <property type="match status" value="1"/>
</dbReference>
<evidence type="ECO:0000256" key="2">
    <source>
        <dbReference type="ARBA" id="ARBA00022908"/>
    </source>
</evidence>
<dbReference type="InterPro" id="IPR050808">
    <property type="entry name" value="Phage_Integrase"/>
</dbReference>
<sequence length="408" mass="46243">MAINLLTDRKVANAKSKEREYLLHDGNGLYLRVRPTGSKSWTVKVGNTKKSIGRYPAMSLAQARSVFEKMVSVGSDKTMTVDGLFHRWYEDYALPNRSDLATIRSNYKSTLMNEVGHIPLEQLTRKDLMAAFDKKILSGTPQAAAASFTLFGQILKWGYTREFITHLPLYGLTLKDLGVKRSEGERFLSPNEVPVVIQSMIMAVNARKHWTTHAVACLFALATGARTIEVVKARKEDIDLESGTWKIHGSISKNGLEHIVHLNALSRHLLKGIQHVTSAGGYLFYNRNKKDPNSLHLDSPGLLRFIKRLFSEHLLPEGFERFTAHDLRRTVGTLMGELGIEGEVIDLCLNHREKNKVKRTYQKQLRLDDRRQAFERYGDYIVSLLGNLDSLPTLESLRYPTTNVDQHV</sequence>
<evidence type="ECO:0000256" key="4">
    <source>
        <dbReference type="ARBA" id="ARBA00023172"/>
    </source>
</evidence>
<gene>
    <name evidence="6" type="primary">intA_1</name>
    <name evidence="6" type="ORF">NCTC11009_01302</name>
</gene>
<keyword evidence="4" id="KW-0233">DNA recombination</keyword>
<dbReference type="Proteomes" id="UP000250242">
    <property type="component" value="Unassembled WGS sequence"/>
</dbReference>
<keyword evidence="2" id="KW-0229">DNA integration</keyword>
<dbReference type="CDD" id="cd00801">
    <property type="entry name" value="INT_P4_C"/>
    <property type="match status" value="1"/>
</dbReference>
<dbReference type="InterPro" id="IPR002104">
    <property type="entry name" value="Integrase_catalytic"/>
</dbReference>
<protein>
    <submittedName>
        <fullName evidence="6">Prophage CP4-57 integrase</fullName>
    </submittedName>
</protein>
<dbReference type="EMBL" id="UATH01000001">
    <property type="protein sequence ID" value="SPY08085.1"/>
    <property type="molecule type" value="Genomic_DNA"/>
</dbReference>
<feature type="domain" description="Tyr recombinase" evidence="5">
    <location>
        <begin position="183"/>
        <end position="375"/>
    </location>
</feature>
<dbReference type="GO" id="GO:0003677">
    <property type="term" value="F:DNA binding"/>
    <property type="evidence" value="ECO:0007669"/>
    <property type="project" value="UniProtKB-KW"/>
</dbReference>
<dbReference type="GO" id="GO:0015074">
    <property type="term" value="P:DNA integration"/>
    <property type="evidence" value="ECO:0007669"/>
    <property type="project" value="UniProtKB-KW"/>
</dbReference>
<dbReference type="Gene3D" id="1.10.150.130">
    <property type="match status" value="1"/>
</dbReference>
<evidence type="ECO:0000256" key="1">
    <source>
        <dbReference type="ARBA" id="ARBA00008857"/>
    </source>
</evidence>
<comment type="similarity">
    <text evidence="1">Belongs to the 'phage' integrase family.</text>
</comment>
<keyword evidence="3" id="KW-0238">DNA-binding</keyword>
<dbReference type="AlphaFoldDB" id="A0A2X1WMX6"/>
<dbReference type="InterPro" id="IPR011010">
    <property type="entry name" value="DNA_brk_join_enz"/>
</dbReference>
<evidence type="ECO:0000259" key="5">
    <source>
        <dbReference type="PROSITE" id="PS51898"/>
    </source>
</evidence>
<dbReference type="PANTHER" id="PTHR30629:SF2">
    <property type="entry name" value="PROPHAGE INTEGRASE INTS-RELATED"/>
    <property type="match status" value="1"/>
</dbReference>